<gene>
    <name evidence="1" type="ORF">NCTC10860_02127</name>
</gene>
<dbReference type="Proteomes" id="UP000254084">
    <property type="component" value="Unassembled WGS sequence"/>
</dbReference>
<evidence type="ECO:0000313" key="2">
    <source>
        <dbReference type="Proteomes" id="UP000254084"/>
    </source>
</evidence>
<dbReference type="AlphaFoldDB" id="A0A379K5T5"/>
<organism evidence="1 2">
    <name type="scientific">Ectopseudomonas oleovorans</name>
    <name type="common">Pseudomonas oleovorans</name>
    <dbReference type="NCBI Taxonomy" id="301"/>
    <lineage>
        <taxon>Bacteria</taxon>
        <taxon>Pseudomonadati</taxon>
        <taxon>Pseudomonadota</taxon>
        <taxon>Gammaproteobacteria</taxon>
        <taxon>Pseudomonadales</taxon>
        <taxon>Pseudomonadaceae</taxon>
        <taxon>Ectopseudomonas</taxon>
    </lineage>
</organism>
<dbReference type="EMBL" id="UGUW01000004">
    <property type="protein sequence ID" value="SUD59814.1"/>
    <property type="molecule type" value="Genomic_DNA"/>
</dbReference>
<dbReference type="RefSeq" id="WP_084340521.1">
    <property type="nucleotide sequence ID" value="NZ_UGUW01000004.1"/>
</dbReference>
<evidence type="ECO:0000313" key="1">
    <source>
        <dbReference type="EMBL" id="SUD59814.1"/>
    </source>
</evidence>
<name>A0A379K5T5_ECTOL</name>
<protein>
    <submittedName>
        <fullName evidence="1">Uncharacterized protein</fullName>
    </submittedName>
</protein>
<reference evidence="1 2" key="1">
    <citation type="submission" date="2018-06" db="EMBL/GenBank/DDBJ databases">
        <authorList>
            <consortium name="Pathogen Informatics"/>
            <person name="Doyle S."/>
        </authorList>
    </citation>
    <scope>NUCLEOTIDE SEQUENCE [LARGE SCALE GENOMIC DNA]</scope>
    <source>
        <strain evidence="1 2">NCTC10860</strain>
    </source>
</reference>
<sequence length="125" mass="13544">MATLASLVERFLEQERGAANILPASSVTAQAVAAAGYYAGFADLEVPPATGEAISETTDISVSEWAEIRPLFLLYVERETALQLEATRSMGAEVFGRTSSEVGMEITQLEADYARRVFCFPVFTV</sequence>
<accession>A0A379K5T5</accession>
<proteinExistence type="predicted"/>